<proteinExistence type="predicted"/>
<evidence type="ECO:0000256" key="5">
    <source>
        <dbReference type="SAM" id="Coils"/>
    </source>
</evidence>
<feature type="domain" description="GTD-binding" evidence="6">
    <location>
        <begin position="69"/>
        <end position="167"/>
    </location>
</feature>
<dbReference type="Proteomes" id="UP000323597">
    <property type="component" value="Chromosome A01"/>
</dbReference>
<sequence>MESEVFSPPIPRDLVKCCDCNCTTCSLISDPPSTWFRTVKRKFDEFENFNKFYVPGFDLYSNPKVQIENECAALRETVSSQQATIQDLYRELEEERNASSSAATEAMSMILKLQREKAEIQMEARQFKCFAEEKMAHDQQEIMDLEDLLYKREQAIQALTCEAQAYKHRMMSYGFTEAEVEGEPDGLIRNVAKNFGDSVNLLQYDYQPPKCNLNENPGDDVEDIEKYAFGETPCARKHLRNLEQRICQIERNPSSSQLSELDGYFPGTKNVPEKVIVGHSPRQSRHSRRLSSDSSTTFLAKEITSEFTGNSPRFISEMDKISSSGRMDNASEVGDDMSDRVYTIDSIHTGVPYKGTPEPKPGVGDCVDYADTPRDALNLPDGCDPNIKKLYTRLQALEADRESMRQAIISMRTDNAQLVLLKEIAQQLCKEMPPERQLTVRKPSILGSLPFMSFFKASIWIVTKQCRLATASRQGSTTETVEMSFKYSSLKLIQLLLHMKPLIVMGLNKLSCIDCASFLMDSLEQLLVYFSVFFYFTLFFYD</sequence>
<protein>
    <recommendedName>
        <fullName evidence="6">GTD-binding domain-containing protein</fullName>
    </recommendedName>
</protein>
<reference evidence="7 8" key="1">
    <citation type="submission" date="2019-07" db="EMBL/GenBank/DDBJ databases">
        <title>WGS assembly of Gossypium mustelinum.</title>
        <authorList>
            <person name="Chen Z.J."/>
            <person name="Sreedasyam A."/>
            <person name="Ando A."/>
            <person name="Song Q."/>
            <person name="De L."/>
            <person name="Hulse-Kemp A."/>
            <person name="Ding M."/>
            <person name="Ye W."/>
            <person name="Kirkbride R."/>
            <person name="Jenkins J."/>
            <person name="Plott C."/>
            <person name="Lovell J."/>
            <person name="Lin Y.-M."/>
            <person name="Vaughn R."/>
            <person name="Liu B."/>
            <person name="Li W."/>
            <person name="Simpson S."/>
            <person name="Scheffler B."/>
            <person name="Saski C."/>
            <person name="Grover C."/>
            <person name="Hu G."/>
            <person name="Conover J."/>
            <person name="Carlson J."/>
            <person name="Shu S."/>
            <person name="Boston L."/>
            <person name="Williams M."/>
            <person name="Peterson D."/>
            <person name="Mcgee K."/>
            <person name="Jones D."/>
            <person name="Wendel J."/>
            <person name="Stelly D."/>
            <person name="Grimwood J."/>
            <person name="Schmutz J."/>
        </authorList>
    </citation>
    <scope>NUCLEOTIDE SEQUENCE [LARGE SCALE GENOMIC DNA]</scope>
    <source>
        <strain evidence="7">1408120.09</strain>
    </source>
</reference>
<gene>
    <name evidence="7" type="ORF">E1A91_A01G142500v1</name>
</gene>
<dbReference type="InterPro" id="IPR007656">
    <property type="entry name" value="GTD-bd"/>
</dbReference>
<dbReference type="PROSITE" id="PS51775">
    <property type="entry name" value="GTD_BINDING"/>
    <property type="match status" value="1"/>
</dbReference>
<keyword evidence="8" id="KW-1185">Reference proteome</keyword>
<evidence type="ECO:0000256" key="4">
    <source>
        <dbReference type="ARBA" id="ARBA00023136"/>
    </source>
</evidence>
<dbReference type="Pfam" id="PF04576">
    <property type="entry name" value="Zein-binding"/>
    <property type="match status" value="1"/>
</dbReference>
<keyword evidence="3" id="KW-1133">Transmembrane helix</keyword>
<evidence type="ECO:0000313" key="7">
    <source>
        <dbReference type="EMBL" id="TYJ49564.1"/>
    </source>
</evidence>
<name>A0A5D3AF02_GOSMU</name>
<dbReference type="GO" id="GO:0016020">
    <property type="term" value="C:membrane"/>
    <property type="evidence" value="ECO:0007669"/>
    <property type="project" value="UniProtKB-SubCell"/>
</dbReference>
<accession>A0A5D3AF02</accession>
<evidence type="ECO:0000256" key="2">
    <source>
        <dbReference type="ARBA" id="ARBA00022692"/>
    </source>
</evidence>
<keyword evidence="2" id="KW-0812">Transmembrane</keyword>
<evidence type="ECO:0000259" key="6">
    <source>
        <dbReference type="PROSITE" id="PS51775"/>
    </source>
</evidence>
<evidence type="ECO:0000313" key="8">
    <source>
        <dbReference type="Proteomes" id="UP000323597"/>
    </source>
</evidence>
<keyword evidence="5" id="KW-0175">Coiled coil</keyword>
<dbReference type="GO" id="GO:0080115">
    <property type="term" value="F:myosin XI tail binding"/>
    <property type="evidence" value="ECO:0007669"/>
    <property type="project" value="UniProtKB-ARBA"/>
</dbReference>
<dbReference type="AlphaFoldDB" id="A0A5D3AF02"/>
<feature type="coiled-coil region" evidence="5">
    <location>
        <begin position="78"/>
        <end position="105"/>
    </location>
</feature>
<feature type="coiled-coil region" evidence="5">
    <location>
        <begin position="387"/>
        <end position="414"/>
    </location>
</feature>
<evidence type="ECO:0000256" key="3">
    <source>
        <dbReference type="ARBA" id="ARBA00022989"/>
    </source>
</evidence>
<dbReference type="PANTHER" id="PTHR31422:SF0">
    <property type="entry name" value="MYOSIN-BINDING PROTEIN 7"/>
    <property type="match status" value="1"/>
</dbReference>
<keyword evidence="4" id="KW-0472">Membrane</keyword>
<comment type="subcellular location">
    <subcellularLocation>
        <location evidence="1">Membrane</location>
    </subcellularLocation>
</comment>
<evidence type="ECO:0000256" key="1">
    <source>
        <dbReference type="ARBA" id="ARBA00004370"/>
    </source>
</evidence>
<dbReference type="EMBL" id="CM017636">
    <property type="protein sequence ID" value="TYJ49564.1"/>
    <property type="molecule type" value="Genomic_DNA"/>
</dbReference>
<dbReference type="PANTHER" id="PTHR31422">
    <property type="entry name" value="BNAANNG28530D PROTEIN"/>
    <property type="match status" value="1"/>
</dbReference>
<organism evidence="7 8">
    <name type="scientific">Gossypium mustelinum</name>
    <name type="common">Cotton</name>
    <name type="synonym">Gossypium caicoense</name>
    <dbReference type="NCBI Taxonomy" id="34275"/>
    <lineage>
        <taxon>Eukaryota</taxon>
        <taxon>Viridiplantae</taxon>
        <taxon>Streptophyta</taxon>
        <taxon>Embryophyta</taxon>
        <taxon>Tracheophyta</taxon>
        <taxon>Spermatophyta</taxon>
        <taxon>Magnoliopsida</taxon>
        <taxon>eudicotyledons</taxon>
        <taxon>Gunneridae</taxon>
        <taxon>Pentapetalae</taxon>
        <taxon>rosids</taxon>
        <taxon>malvids</taxon>
        <taxon>Malvales</taxon>
        <taxon>Malvaceae</taxon>
        <taxon>Malvoideae</taxon>
        <taxon>Gossypium</taxon>
    </lineage>
</organism>